<dbReference type="PANTHER" id="PTHR33326:SF14">
    <property type="entry name" value="EXPRESSED PROTEIN"/>
    <property type="match status" value="1"/>
</dbReference>
<evidence type="ECO:0000313" key="5">
    <source>
        <dbReference type="Proteomes" id="UP001497457"/>
    </source>
</evidence>
<dbReference type="EMBL" id="OZ075131">
    <property type="protein sequence ID" value="CAL4979069.1"/>
    <property type="molecule type" value="Genomic_DNA"/>
</dbReference>
<reference evidence="5" key="1">
    <citation type="submission" date="2024-06" db="EMBL/GenBank/DDBJ databases">
        <authorList>
            <person name="Ryan C."/>
        </authorList>
    </citation>
    <scope>NUCLEOTIDE SEQUENCE [LARGE SCALE GENOMIC DNA]</scope>
</reference>
<dbReference type="Proteomes" id="UP001497457">
    <property type="component" value="Chromosome 24b"/>
</dbReference>
<organism evidence="4 5">
    <name type="scientific">Urochloa decumbens</name>
    <dbReference type="NCBI Taxonomy" id="240449"/>
    <lineage>
        <taxon>Eukaryota</taxon>
        <taxon>Viridiplantae</taxon>
        <taxon>Streptophyta</taxon>
        <taxon>Embryophyta</taxon>
        <taxon>Tracheophyta</taxon>
        <taxon>Spermatophyta</taxon>
        <taxon>Magnoliopsida</taxon>
        <taxon>Liliopsida</taxon>
        <taxon>Poales</taxon>
        <taxon>Poaceae</taxon>
        <taxon>PACMAD clade</taxon>
        <taxon>Panicoideae</taxon>
        <taxon>Panicodae</taxon>
        <taxon>Paniceae</taxon>
        <taxon>Melinidinae</taxon>
        <taxon>Urochloa</taxon>
    </lineage>
</organism>
<dbReference type="AlphaFoldDB" id="A0ABC9B340"/>
<name>A0ABC9B340_9POAL</name>
<evidence type="ECO:0000313" key="3">
    <source>
        <dbReference type="EMBL" id="CAL4979069.1"/>
    </source>
</evidence>
<gene>
    <name evidence="3" type="ORF">URODEC1_LOCUS55096</name>
    <name evidence="4" type="ORF">URODEC1_LOCUS60194</name>
</gene>
<dbReference type="PANTHER" id="PTHR33326">
    <property type="entry name" value="OS05G0543800 PROTEIN"/>
    <property type="match status" value="1"/>
</dbReference>
<accession>A0ABC9B340</accession>
<dbReference type="InterPro" id="IPR022059">
    <property type="entry name" value="DUF3615"/>
</dbReference>
<evidence type="ECO:0000259" key="2">
    <source>
        <dbReference type="Pfam" id="PF12274"/>
    </source>
</evidence>
<evidence type="ECO:0000313" key="4">
    <source>
        <dbReference type="EMBL" id="CAL4990300.1"/>
    </source>
</evidence>
<feature type="compositionally biased region" description="Basic and acidic residues" evidence="1">
    <location>
        <begin position="93"/>
        <end position="104"/>
    </location>
</feature>
<protein>
    <recommendedName>
        <fullName evidence="2">DUF3615 domain-containing protein</fullName>
    </recommendedName>
</protein>
<keyword evidence="5" id="KW-1185">Reference proteome</keyword>
<feature type="region of interest" description="Disordered" evidence="1">
    <location>
        <begin position="54"/>
        <end position="104"/>
    </location>
</feature>
<dbReference type="Proteomes" id="UP001497457">
    <property type="component" value="Chromosome 21rd"/>
</dbReference>
<dbReference type="EMBL" id="OZ075134">
    <property type="protein sequence ID" value="CAL4990300.1"/>
    <property type="molecule type" value="Genomic_DNA"/>
</dbReference>
<reference evidence="4 5" key="2">
    <citation type="submission" date="2024-10" db="EMBL/GenBank/DDBJ databases">
        <authorList>
            <person name="Ryan C."/>
        </authorList>
    </citation>
    <scope>NUCLEOTIDE SEQUENCE [LARGE SCALE GENOMIC DNA]</scope>
</reference>
<evidence type="ECO:0000256" key="1">
    <source>
        <dbReference type="SAM" id="MobiDB-lite"/>
    </source>
</evidence>
<proteinExistence type="predicted"/>
<dbReference type="Pfam" id="PF12274">
    <property type="entry name" value="DUF3615"/>
    <property type="match status" value="1"/>
</dbReference>
<sequence>MDQPRPDSDDDSEEFLHDVQEYLDAFPRGSLRQTFDRLVEIEHVTLTTLAAKWGTEPPAPLKPREPSVDQKAQSVQVPEQASHVSSHARHGVVPRESRPEASVEETIRNGKMWMNKEVMLCFEKHVERSAHLVGLKDYCLDELLHQCFSMESYNKVYHHYNFTVKMKMPSSDDWVVELYFAEVKEMFGRKYYFCCPLEPDESDCCYACQSQGVEDLKHPAIGVFSKGSLDAPGFGLWYTDE</sequence>
<feature type="domain" description="DUF3615" evidence="2">
    <location>
        <begin position="132"/>
        <end position="219"/>
    </location>
</feature>
<feature type="compositionally biased region" description="Polar residues" evidence="1">
    <location>
        <begin position="70"/>
        <end position="85"/>
    </location>
</feature>